<dbReference type="eggNOG" id="COG3601">
    <property type="taxonomic scope" value="Bacteria"/>
</dbReference>
<feature type="transmembrane region" description="Helical" evidence="9">
    <location>
        <begin position="160"/>
        <end position="185"/>
    </location>
</feature>
<name>A0A0A2V9G3_9BACI</name>
<organism evidence="10 11">
    <name type="scientific">Pontibacillus chungwhensis BH030062</name>
    <dbReference type="NCBI Taxonomy" id="1385513"/>
    <lineage>
        <taxon>Bacteria</taxon>
        <taxon>Bacillati</taxon>
        <taxon>Bacillota</taxon>
        <taxon>Bacilli</taxon>
        <taxon>Bacillales</taxon>
        <taxon>Bacillaceae</taxon>
        <taxon>Pontibacillus</taxon>
    </lineage>
</organism>
<keyword evidence="5 9" id="KW-0812">Transmembrane</keyword>
<dbReference type="AlphaFoldDB" id="A0A0A2V9G3"/>
<evidence type="ECO:0000313" key="10">
    <source>
        <dbReference type="EMBL" id="KGP90330.1"/>
    </source>
</evidence>
<dbReference type="Pfam" id="PF12822">
    <property type="entry name" value="ECF_trnsprt"/>
    <property type="match status" value="1"/>
</dbReference>
<dbReference type="GO" id="GO:0032217">
    <property type="term" value="F:riboflavin transmembrane transporter activity"/>
    <property type="evidence" value="ECO:0007669"/>
    <property type="project" value="UniProtKB-UniRule"/>
</dbReference>
<sequence>MTKLQKMTAIGILAAISMILYFFKVPLPFFPIFLTLDVSDVPALIAAITMGPIAGVMVQLLKNILEYLSHGSYVGLPINQIANFLSGALIVGLIGGLYHYQKKLNWKSYALSITVFLTAMFFLNYYFILPTIMNLLGLNMNQYLTSFTEANPFVTDFRTAVLFVIIPFNLIKILFVYSVGLPFSFKLQRILQKRRLIA</sequence>
<keyword evidence="4 8" id="KW-1003">Cell membrane</keyword>
<evidence type="ECO:0000256" key="6">
    <source>
        <dbReference type="ARBA" id="ARBA00022989"/>
    </source>
</evidence>
<feature type="transmembrane region" description="Helical" evidence="9">
    <location>
        <begin position="81"/>
        <end position="100"/>
    </location>
</feature>
<keyword evidence="11" id="KW-1185">Reference proteome</keyword>
<keyword evidence="6 9" id="KW-1133">Transmembrane helix</keyword>
<accession>A0A0A2V9G3</accession>
<comment type="function">
    <text evidence="8">Probably a riboflavin-binding protein that interacts with the energy-coupling factor (ECF) ABC-transporter complex.</text>
</comment>
<comment type="caution">
    <text evidence="10">The sequence shown here is derived from an EMBL/GenBank/DDBJ whole genome shotgun (WGS) entry which is preliminary data.</text>
</comment>
<dbReference type="InterPro" id="IPR024529">
    <property type="entry name" value="ECF_trnsprt_substrate-spec"/>
</dbReference>
<keyword evidence="7 8" id="KW-0472">Membrane</keyword>
<dbReference type="STRING" id="1385513.N780_05245"/>
<evidence type="ECO:0000256" key="8">
    <source>
        <dbReference type="PIRNR" id="PIRNR037778"/>
    </source>
</evidence>
<dbReference type="Gene3D" id="1.10.1760.20">
    <property type="match status" value="1"/>
</dbReference>
<gene>
    <name evidence="10" type="ORF">N780_05245</name>
</gene>
<keyword evidence="3 8" id="KW-0813">Transport</keyword>
<dbReference type="PANTHER" id="PTHR38438">
    <property type="entry name" value="RIBOFLAVIN TRANSPORTER RIBU"/>
    <property type="match status" value="1"/>
</dbReference>
<feature type="transmembrane region" description="Helical" evidence="9">
    <location>
        <begin position="41"/>
        <end position="61"/>
    </location>
</feature>
<dbReference type="PANTHER" id="PTHR38438:SF1">
    <property type="entry name" value="RIBOFLAVIN TRANSPORTER RIBU"/>
    <property type="match status" value="1"/>
</dbReference>
<protein>
    <recommendedName>
        <fullName evidence="8">Riboflavin transporter</fullName>
    </recommendedName>
</protein>
<evidence type="ECO:0000256" key="2">
    <source>
        <dbReference type="ARBA" id="ARBA00005540"/>
    </source>
</evidence>
<dbReference type="EMBL" id="AVBG01000013">
    <property type="protein sequence ID" value="KGP90330.1"/>
    <property type="molecule type" value="Genomic_DNA"/>
</dbReference>
<comment type="subcellular location">
    <subcellularLocation>
        <location evidence="1">Cell membrane</location>
        <topology evidence="1">Multi-pass membrane protein</topology>
    </subcellularLocation>
</comment>
<comment type="similarity">
    <text evidence="2 8">Belongs to the prokaryotic riboflavin transporter (P-RFT) (TC 2.A.87) family.</text>
</comment>
<dbReference type="Proteomes" id="UP000030153">
    <property type="component" value="Unassembled WGS sequence"/>
</dbReference>
<evidence type="ECO:0000313" key="11">
    <source>
        <dbReference type="Proteomes" id="UP000030153"/>
    </source>
</evidence>
<evidence type="ECO:0000256" key="9">
    <source>
        <dbReference type="SAM" id="Phobius"/>
    </source>
</evidence>
<dbReference type="GO" id="GO:0005886">
    <property type="term" value="C:plasma membrane"/>
    <property type="evidence" value="ECO:0007669"/>
    <property type="project" value="UniProtKB-SubCell"/>
</dbReference>
<evidence type="ECO:0000256" key="5">
    <source>
        <dbReference type="ARBA" id="ARBA00022692"/>
    </source>
</evidence>
<dbReference type="InterPro" id="IPR025720">
    <property type="entry name" value="RibU"/>
</dbReference>
<evidence type="ECO:0000256" key="4">
    <source>
        <dbReference type="ARBA" id="ARBA00022475"/>
    </source>
</evidence>
<evidence type="ECO:0000256" key="3">
    <source>
        <dbReference type="ARBA" id="ARBA00022448"/>
    </source>
</evidence>
<reference evidence="10 11" key="1">
    <citation type="submission" date="2013-08" db="EMBL/GenBank/DDBJ databases">
        <title>Genome of Pontibacillus chungwhensis.</title>
        <authorList>
            <person name="Wang Q."/>
            <person name="Wang G."/>
        </authorList>
    </citation>
    <scope>NUCLEOTIDE SEQUENCE [LARGE SCALE GENOMIC DNA]</scope>
    <source>
        <strain evidence="10 11">BH030062</strain>
    </source>
</reference>
<proteinExistence type="inferred from homology"/>
<evidence type="ECO:0000256" key="1">
    <source>
        <dbReference type="ARBA" id="ARBA00004651"/>
    </source>
</evidence>
<dbReference type="PIRSF" id="PIRSF037778">
    <property type="entry name" value="UCP037778_transp_RibU"/>
    <property type="match status" value="1"/>
</dbReference>
<dbReference type="RefSeq" id="WP_232299550.1">
    <property type="nucleotide sequence ID" value="NZ_AVBG01000013.1"/>
</dbReference>
<evidence type="ECO:0000256" key="7">
    <source>
        <dbReference type="ARBA" id="ARBA00023136"/>
    </source>
</evidence>
<feature type="transmembrane region" description="Helical" evidence="9">
    <location>
        <begin position="109"/>
        <end position="128"/>
    </location>
</feature>
<feature type="transmembrane region" description="Helical" evidence="9">
    <location>
        <begin position="12"/>
        <end position="34"/>
    </location>
</feature>